<accession>A0ABV2BNW3</accession>
<protein>
    <submittedName>
        <fullName evidence="6">Universal stress protein</fullName>
    </submittedName>
</protein>
<dbReference type="Pfam" id="PF00582">
    <property type="entry name" value="Usp"/>
    <property type="match status" value="2"/>
</dbReference>
<evidence type="ECO:0000256" key="2">
    <source>
        <dbReference type="ARBA" id="ARBA00008791"/>
    </source>
</evidence>
<evidence type="ECO:0000256" key="4">
    <source>
        <dbReference type="ARBA" id="ARBA00037131"/>
    </source>
</evidence>
<keyword evidence="7" id="KW-1185">Reference proteome</keyword>
<dbReference type="PANTHER" id="PTHR47892">
    <property type="entry name" value="UNIVERSAL STRESS PROTEIN E"/>
    <property type="match status" value="1"/>
</dbReference>
<comment type="subcellular location">
    <subcellularLocation>
        <location evidence="1">Cytoplasm</location>
    </subcellularLocation>
</comment>
<comment type="caution">
    <text evidence="6">The sequence shown here is derived from an EMBL/GenBank/DDBJ whole genome shotgun (WGS) entry which is preliminary data.</text>
</comment>
<dbReference type="InterPro" id="IPR006015">
    <property type="entry name" value="Universal_stress_UspA"/>
</dbReference>
<dbReference type="RefSeq" id="WP_353873173.1">
    <property type="nucleotide sequence ID" value="NZ_JBEVCJ010000001.1"/>
</dbReference>
<keyword evidence="3" id="KW-0963">Cytoplasm</keyword>
<organism evidence="6 7">
    <name type="scientific">Aliikangiella maris</name>
    <dbReference type="NCBI Taxonomy" id="3162458"/>
    <lineage>
        <taxon>Bacteria</taxon>
        <taxon>Pseudomonadati</taxon>
        <taxon>Pseudomonadota</taxon>
        <taxon>Gammaproteobacteria</taxon>
        <taxon>Oceanospirillales</taxon>
        <taxon>Pleioneaceae</taxon>
        <taxon>Aliikangiella</taxon>
    </lineage>
</organism>
<dbReference type="SUPFAM" id="SSF52402">
    <property type="entry name" value="Adenine nucleotide alpha hydrolases-like"/>
    <property type="match status" value="2"/>
</dbReference>
<evidence type="ECO:0000259" key="5">
    <source>
        <dbReference type="Pfam" id="PF00582"/>
    </source>
</evidence>
<feature type="domain" description="UspA" evidence="5">
    <location>
        <begin position="2"/>
        <end position="139"/>
    </location>
</feature>
<dbReference type="Gene3D" id="3.40.50.12370">
    <property type="match status" value="1"/>
</dbReference>
<feature type="domain" description="UspA" evidence="5">
    <location>
        <begin position="170"/>
        <end position="291"/>
    </location>
</feature>
<evidence type="ECO:0000256" key="1">
    <source>
        <dbReference type="ARBA" id="ARBA00004496"/>
    </source>
</evidence>
<dbReference type="Proteomes" id="UP001548189">
    <property type="component" value="Unassembled WGS sequence"/>
</dbReference>
<dbReference type="InterPro" id="IPR006016">
    <property type="entry name" value="UspA"/>
</dbReference>
<comment type="function">
    <text evidence="4">Required for resistance to DNA-damaging agents.</text>
</comment>
<evidence type="ECO:0000256" key="3">
    <source>
        <dbReference type="ARBA" id="ARBA00022490"/>
    </source>
</evidence>
<name>A0ABV2BNW3_9GAMM</name>
<sequence>MRELLVIADRKKGKQNAFRHALEVAKNTGATIEFVGFVHAPGVDSSEILTHEEKRKVHRKYTDQKQAEIDKFLATQDLGNVKVRTDVVWERAFERWVISRCSQKSFDMVFKSGHRSEAFMYTPSDWQLMRHCPETVMIVGDHEWKEGGILLAALDLGSDNSRTHRLNEDILNQTFKLAEATNSDVHACYSIAIPKALADLDLIDPVEYERKMKDSLDPVIRKLVEDAGLKREQLHLVSGKPDKEICRIAEKISADAVIIGNKTRASLRGRLMGNTAENVLHKVAADVVVVK</sequence>
<dbReference type="PRINTS" id="PR01438">
    <property type="entry name" value="UNVRSLSTRESS"/>
</dbReference>
<evidence type="ECO:0000313" key="6">
    <source>
        <dbReference type="EMBL" id="MET1253632.1"/>
    </source>
</evidence>
<proteinExistence type="inferred from homology"/>
<dbReference type="EMBL" id="JBEVCJ010000001">
    <property type="protein sequence ID" value="MET1253632.1"/>
    <property type="molecule type" value="Genomic_DNA"/>
</dbReference>
<dbReference type="PANTHER" id="PTHR47892:SF1">
    <property type="entry name" value="UNIVERSAL STRESS PROTEIN E"/>
    <property type="match status" value="1"/>
</dbReference>
<comment type="similarity">
    <text evidence="2">Belongs to the universal stress protein A family.</text>
</comment>
<reference evidence="6 7" key="1">
    <citation type="submission" date="2024-06" db="EMBL/GenBank/DDBJ databases">
        <authorList>
            <person name="Li F."/>
        </authorList>
    </citation>
    <scope>NUCLEOTIDE SEQUENCE [LARGE SCALE GENOMIC DNA]</scope>
    <source>
        <strain evidence="6 7">GXAS 311</strain>
    </source>
</reference>
<gene>
    <name evidence="6" type="ORF">ABVT43_00690</name>
</gene>
<evidence type="ECO:0000313" key="7">
    <source>
        <dbReference type="Proteomes" id="UP001548189"/>
    </source>
</evidence>